<dbReference type="Gene3D" id="3.30.450.40">
    <property type="match status" value="1"/>
</dbReference>
<dbReference type="KEGG" id="tvr:TVD_07490"/>
<evidence type="ECO:0000313" key="5">
    <source>
        <dbReference type="EMBL" id="AKJ95215.1"/>
    </source>
</evidence>
<dbReference type="PATRIC" id="fig|106634.4.peg.1527"/>
<dbReference type="PROSITE" id="PS50887">
    <property type="entry name" value="GGDEF"/>
    <property type="match status" value="1"/>
</dbReference>
<sequence>MARIFDLPDTAPSPFNLGVDHVLKLLHRIAPLDVWMLTRIEDNEQIVVRADDHGYGIQAGTAFDWGNSFCIRMLAERGPRIAPDVQQVPAYQEALAAQPEPPAIGSYIGFPVQDREYEMYGVLCAMNPEPISADIEAQSEQIQAAVTVIESLIRQRRQIDELEREREALRLEAYNDALTGTYNRRGWLLALSAEEQRCQDHSLPAGLVAIDLDNLKTVNDQEGHDAGDRLIKAAGQALRDASREIDIVARLGGDEFGVLLPETPADHLPGIANRLRAALQEAGVSASIGYACRTVSGSLPEAQTSADAAMYADKRQRRGTPGP</sequence>
<dbReference type="EMBL" id="CP011367">
    <property type="protein sequence ID" value="AKJ95215.1"/>
    <property type="molecule type" value="Genomic_DNA"/>
</dbReference>
<dbReference type="InterPro" id="IPR029787">
    <property type="entry name" value="Nucleotide_cyclase"/>
</dbReference>
<dbReference type="SMART" id="SM00065">
    <property type="entry name" value="GAF"/>
    <property type="match status" value="1"/>
</dbReference>
<comment type="catalytic activity">
    <reaction evidence="2">
        <text>2 GTP = 3',3'-c-di-GMP + 2 diphosphate</text>
        <dbReference type="Rhea" id="RHEA:24898"/>
        <dbReference type="ChEBI" id="CHEBI:33019"/>
        <dbReference type="ChEBI" id="CHEBI:37565"/>
        <dbReference type="ChEBI" id="CHEBI:58805"/>
        <dbReference type="EC" id="2.7.7.65"/>
    </reaction>
</comment>
<evidence type="ECO:0000256" key="1">
    <source>
        <dbReference type="ARBA" id="ARBA00012528"/>
    </source>
</evidence>
<dbReference type="PANTHER" id="PTHR45138:SF9">
    <property type="entry name" value="DIGUANYLATE CYCLASE DGCM-RELATED"/>
    <property type="match status" value="1"/>
</dbReference>
<evidence type="ECO:0000259" key="4">
    <source>
        <dbReference type="PROSITE" id="PS50887"/>
    </source>
</evidence>
<organism evidence="5 6">
    <name type="scientific">Thioalkalivibrio versutus</name>
    <dbReference type="NCBI Taxonomy" id="106634"/>
    <lineage>
        <taxon>Bacteria</taxon>
        <taxon>Pseudomonadati</taxon>
        <taxon>Pseudomonadota</taxon>
        <taxon>Gammaproteobacteria</taxon>
        <taxon>Chromatiales</taxon>
        <taxon>Ectothiorhodospiraceae</taxon>
        <taxon>Thioalkalivibrio</taxon>
    </lineage>
</organism>
<dbReference type="Pfam" id="PF00990">
    <property type="entry name" value="GGDEF"/>
    <property type="match status" value="1"/>
</dbReference>
<dbReference type="PANTHER" id="PTHR45138">
    <property type="entry name" value="REGULATORY COMPONENTS OF SENSORY TRANSDUCTION SYSTEM"/>
    <property type="match status" value="1"/>
</dbReference>
<dbReference type="SUPFAM" id="SSF55073">
    <property type="entry name" value="Nucleotide cyclase"/>
    <property type="match status" value="1"/>
</dbReference>
<gene>
    <name evidence="5" type="ORF">TVD_07490</name>
</gene>
<dbReference type="GO" id="GO:0005886">
    <property type="term" value="C:plasma membrane"/>
    <property type="evidence" value="ECO:0007669"/>
    <property type="project" value="TreeGrafter"/>
</dbReference>
<dbReference type="NCBIfam" id="TIGR00254">
    <property type="entry name" value="GGDEF"/>
    <property type="match status" value="1"/>
</dbReference>
<dbReference type="Pfam" id="PF01590">
    <property type="entry name" value="GAF"/>
    <property type="match status" value="1"/>
</dbReference>
<reference evidence="5 6" key="1">
    <citation type="submission" date="2015-04" db="EMBL/GenBank/DDBJ databases">
        <title>Complete Sequence for the Genome of the Thioalkalivibrio versutus D301.</title>
        <authorList>
            <person name="Mu T."/>
            <person name="Zhou J."/>
            <person name="Xu X."/>
        </authorList>
    </citation>
    <scope>NUCLEOTIDE SEQUENCE [LARGE SCALE GENOMIC DNA]</scope>
    <source>
        <strain evidence="5 6">D301</strain>
    </source>
</reference>
<dbReference type="Gene3D" id="3.30.70.270">
    <property type="match status" value="1"/>
</dbReference>
<dbReference type="AlphaFoldDB" id="A0A0G3G203"/>
<evidence type="ECO:0000256" key="3">
    <source>
        <dbReference type="SAM" id="Coils"/>
    </source>
</evidence>
<name>A0A0G3G203_9GAMM</name>
<dbReference type="STRING" id="106634.TVD_07490"/>
<dbReference type="GO" id="GO:0052621">
    <property type="term" value="F:diguanylate cyclase activity"/>
    <property type="evidence" value="ECO:0007669"/>
    <property type="project" value="UniProtKB-EC"/>
</dbReference>
<dbReference type="RefSeq" id="WP_047251241.1">
    <property type="nucleotide sequence ID" value="NZ_CP011367.1"/>
</dbReference>
<accession>A0A0G3G203</accession>
<keyword evidence="6" id="KW-1185">Reference proteome</keyword>
<protein>
    <recommendedName>
        <fullName evidence="1">diguanylate cyclase</fullName>
        <ecNumber evidence="1">2.7.7.65</ecNumber>
    </recommendedName>
</protein>
<dbReference type="SMART" id="SM00267">
    <property type="entry name" value="GGDEF"/>
    <property type="match status" value="1"/>
</dbReference>
<dbReference type="GO" id="GO:1902201">
    <property type="term" value="P:negative regulation of bacterial-type flagellum-dependent cell motility"/>
    <property type="evidence" value="ECO:0007669"/>
    <property type="project" value="TreeGrafter"/>
</dbReference>
<dbReference type="InterPro" id="IPR000160">
    <property type="entry name" value="GGDEF_dom"/>
</dbReference>
<dbReference type="InterPro" id="IPR029016">
    <property type="entry name" value="GAF-like_dom_sf"/>
</dbReference>
<evidence type="ECO:0000313" key="6">
    <source>
        <dbReference type="Proteomes" id="UP000064201"/>
    </source>
</evidence>
<dbReference type="InterPro" id="IPR043128">
    <property type="entry name" value="Rev_trsase/Diguanyl_cyclase"/>
</dbReference>
<proteinExistence type="predicted"/>
<dbReference type="EC" id="2.7.7.65" evidence="1"/>
<keyword evidence="3" id="KW-0175">Coiled coil</keyword>
<dbReference type="OrthoDB" id="9812358at2"/>
<dbReference type="InterPro" id="IPR050469">
    <property type="entry name" value="Diguanylate_Cyclase"/>
</dbReference>
<feature type="domain" description="GGDEF" evidence="4">
    <location>
        <begin position="203"/>
        <end position="323"/>
    </location>
</feature>
<dbReference type="CDD" id="cd01949">
    <property type="entry name" value="GGDEF"/>
    <property type="match status" value="1"/>
</dbReference>
<dbReference type="SUPFAM" id="SSF55781">
    <property type="entry name" value="GAF domain-like"/>
    <property type="match status" value="1"/>
</dbReference>
<dbReference type="InterPro" id="IPR003018">
    <property type="entry name" value="GAF"/>
</dbReference>
<dbReference type="GO" id="GO:0043709">
    <property type="term" value="P:cell adhesion involved in single-species biofilm formation"/>
    <property type="evidence" value="ECO:0007669"/>
    <property type="project" value="TreeGrafter"/>
</dbReference>
<feature type="coiled-coil region" evidence="3">
    <location>
        <begin position="145"/>
        <end position="172"/>
    </location>
</feature>
<dbReference type="Proteomes" id="UP000064201">
    <property type="component" value="Chromosome"/>
</dbReference>
<evidence type="ECO:0000256" key="2">
    <source>
        <dbReference type="ARBA" id="ARBA00034247"/>
    </source>
</evidence>